<dbReference type="EMBL" id="BQNB010009617">
    <property type="protein sequence ID" value="GJS65975.1"/>
    <property type="molecule type" value="Genomic_DNA"/>
</dbReference>
<evidence type="ECO:0000313" key="2">
    <source>
        <dbReference type="Proteomes" id="UP001151760"/>
    </source>
</evidence>
<organism evidence="1 2">
    <name type="scientific">Tanacetum coccineum</name>
    <dbReference type="NCBI Taxonomy" id="301880"/>
    <lineage>
        <taxon>Eukaryota</taxon>
        <taxon>Viridiplantae</taxon>
        <taxon>Streptophyta</taxon>
        <taxon>Embryophyta</taxon>
        <taxon>Tracheophyta</taxon>
        <taxon>Spermatophyta</taxon>
        <taxon>Magnoliopsida</taxon>
        <taxon>eudicotyledons</taxon>
        <taxon>Gunneridae</taxon>
        <taxon>Pentapetalae</taxon>
        <taxon>asterids</taxon>
        <taxon>campanulids</taxon>
        <taxon>Asterales</taxon>
        <taxon>Asteraceae</taxon>
        <taxon>Asteroideae</taxon>
        <taxon>Anthemideae</taxon>
        <taxon>Anthemidinae</taxon>
        <taxon>Tanacetum</taxon>
    </lineage>
</organism>
<reference evidence="1" key="1">
    <citation type="journal article" date="2022" name="Int. J. Mol. Sci.">
        <title>Draft Genome of Tanacetum Coccineum: Genomic Comparison of Closely Related Tanacetum-Family Plants.</title>
        <authorList>
            <person name="Yamashiro T."/>
            <person name="Shiraishi A."/>
            <person name="Nakayama K."/>
            <person name="Satake H."/>
        </authorList>
    </citation>
    <scope>NUCLEOTIDE SEQUENCE</scope>
</reference>
<evidence type="ECO:0000313" key="1">
    <source>
        <dbReference type="EMBL" id="GJS65975.1"/>
    </source>
</evidence>
<protein>
    <submittedName>
        <fullName evidence="1">Uncharacterized protein</fullName>
    </submittedName>
</protein>
<sequence>MVTLGCDFIAQELQQNACLRVENFLSEPTNLVVYEAVYEEMYDSVERAATTATSLDVEQSYDSPLGGVNTSRSDEDKIELQRIDGGIADIDEDADITLVNKVGGRKDEMMFDVENLAGEEVVAQTEVAKDLNEDEQKNMDKGKGKMVELERPLKVKDQISFDEQEARKKHFASKRAEELRSKPLTKAQKRKTMSTYLKNMAGWKLHQLKKKSFDEIQELFDQAMIRVNAFVDMDLDVLEGTSKRAGSELEKEAKKKQKIEDDKETAKLTMLVEITLDEEEVAIDAIPLATKPLVIVDKFIRKRTPVIIRSQGLMGVSSYTRHGETRLLEGYKRVLWGDLKVMFEPHVEDVVWRELREGTVLIWKLFDSCGVHLVRFSNLQIYMLVEKKYPLTPPTLTGMLNKKLQADHLNEMCYQFPKLITRQLNNE</sequence>
<proteinExistence type="predicted"/>
<keyword evidence="2" id="KW-1185">Reference proteome</keyword>
<gene>
    <name evidence="1" type="ORF">Tco_0680539</name>
</gene>
<reference evidence="1" key="2">
    <citation type="submission" date="2022-01" db="EMBL/GenBank/DDBJ databases">
        <authorList>
            <person name="Yamashiro T."/>
            <person name="Shiraishi A."/>
            <person name="Satake H."/>
            <person name="Nakayama K."/>
        </authorList>
    </citation>
    <scope>NUCLEOTIDE SEQUENCE</scope>
</reference>
<name>A0ABQ4XLV1_9ASTR</name>
<comment type="caution">
    <text evidence="1">The sequence shown here is derived from an EMBL/GenBank/DDBJ whole genome shotgun (WGS) entry which is preliminary data.</text>
</comment>
<dbReference type="Proteomes" id="UP001151760">
    <property type="component" value="Unassembled WGS sequence"/>
</dbReference>
<accession>A0ABQ4XLV1</accession>